<organism evidence="12 13">
    <name type="scientific">Candidatus Pseudobacter hemicellulosilyticus</name>
    <dbReference type="NCBI Taxonomy" id="3121375"/>
    <lineage>
        <taxon>Bacteria</taxon>
        <taxon>Pseudomonadati</taxon>
        <taxon>Bacteroidota</taxon>
        <taxon>Chitinophagia</taxon>
        <taxon>Chitinophagales</taxon>
        <taxon>Chitinophagaceae</taxon>
        <taxon>Pseudobacter</taxon>
    </lineage>
</organism>
<dbReference type="InterPro" id="IPR039426">
    <property type="entry name" value="TonB-dep_rcpt-like"/>
</dbReference>
<feature type="domain" description="TonB-dependent receptor plug" evidence="11">
    <location>
        <begin position="140"/>
        <end position="232"/>
    </location>
</feature>
<dbReference type="Gene3D" id="2.170.130.10">
    <property type="entry name" value="TonB-dependent receptor, plug domain"/>
    <property type="match status" value="1"/>
</dbReference>
<dbReference type="Pfam" id="PF13715">
    <property type="entry name" value="CarbopepD_reg_2"/>
    <property type="match status" value="1"/>
</dbReference>
<keyword evidence="7 8" id="KW-0998">Cell outer membrane</keyword>
<dbReference type="InterPro" id="IPR008969">
    <property type="entry name" value="CarboxyPept-like_regulatory"/>
</dbReference>
<keyword evidence="6 8" id="KW-0472">Membrane</keyword>
<dbReference type="GO" id="GO:0015344">
    <property type="term" value="F:siderophore uptake transmembrane transporter activity"/>
    <property type="evidence" value="ECO:0007669"/>
    <property type="project" value="TreeGrafter"/>
</dbReference>
<dbReference type="Gene3D" id="2.40.170.20">
    <property type="entry name" value="TonB-dependent receptor, beta-barrel domain"/>
    <property type="match status" value="1"/>
</dbReference>
<dbReference type="SUPFAM" id="SSF56935">
    <property type="entry name" value="Porins"/>
    <property type="match status" value="1"/>
</dbReference>
<protein>
    <submittedName>
        <fullName evidence="12">TonB-dependent receptor</fullName>
    </submittedName>
</protein>
<evidence type="ECO:0000256" key="1">
    <source>
        <dbReference type="ARBA" id="ARBA00004571"/>
    </source>
</evidence>
<evidence type="ECO:0000256" key="6">
    <source>
        <dbReference type="ARBA" id="ARBA00023136"/>
    </source>
</evidence>
<dbReference type="PROSITE" id="PS52016">
    <property type="entry name" value="TONB_DEPENDENT_REC_3"/>
    <property type="match status" value="1"/>
</dbReference>
<evidence type="ECO:0000256" key="3">
    <source>
        <dbReference type="ARBA" id="ARBA00022452"/>
    </source>
</evidence>
<dbReference type="InterPro" id="IPR036942">
    <property type="entry name" value="Beta-barrel_TonB_sf"/>
</dbReference>
<dbReference type="Proteomes" id="UP001220610">
    <property type="component" value="Chromosome"/>
</dbReference>
<keyword evidence="4 8" id="KW-0812">Transmembrane</keyword>
<proteinExistence type="inferred from homology"/>
<evidence type="ECO:0000313" key="12">
    <source>
        <dbReference type="EMBL" id="WEK38341.1"/>
    </source>
</evidence>
<reference evidence="12" key="1">
    <citation type="submission" date="2023-03" db="EMBL/GenBank/DDBJ databases">
        <title>Andean soil-derived lignocellulolytic bacterial consortium as a source of novel taxa and putative plastic-active enzymes.</title>
        <authorList>
            <person name="Diaz-Garcia L."/>
            <person name="Chuvochina M."/>
            <person name="Feuerriegel G."/>
            <person name="Bunk B."/>
            <person name="Sproer C."/>
            <person name="Streit W.R."/>
            <person name="Rodriguez L.M."/>
            <person name="Overmann J."/>
            <person name="Jimenez D.J."/>
        </authorList>
    </citation>
    <scope>NUCLEOTIDE SEQUENCE</scope>
    <source>
        <strain evidence="12">MAG 7</strain>
    </source>
</reference>
<dbReference type="InterPro" id="IPR037066">
    <property type="entry name" value="Plug_dom_sf"/>
</dbReference>
<dbReference type="PANTHER" id="PTHR30069:SF39">
    <property type="entry name" value="BLL6183 PROTEIN"/>
    <property type="match status" value="1"/>
</dbReference>
<name>A0AAJ5WW88_9BACT</name>
<keyword evidence="3 8" id="KW-1134">Transmembrane beta strand</keyword>
<gene>
    <name evidence="12" type="ORF">P0Y53_12610</name>
</gene>
<dbReference type="GO" id="GO:0009279">
    <property type="term" value="C:cell outer membrane"/>
    <property type="evidence" value="ECO:0007669"/>
    <property type="project" value="UniProtKB-SubCell"/>
</dbReference>
<dbReference type="EMBL" id="CP119311">
    <property type="protein sequence ID" value="WEK38341.1"/>
    <property type="molecule type" value="Genomic_DNA"/>
</dbReference>
<accession>A0AAJ5WW88</accession>
<dbReference type="InterPro" id="IPR000531">
    <property type="entry name" value="Beta-barrel_TonB"/>
</dbReference>
<dbReference type="Gene3D" id="2.60.40.1120">
    <property type="entry name" value="Carboxypeptidase-like, regulatory domain"/>
    <property type="match status" value="1"/>
</dbReference>
<dbReference type="Pfam" id="PF07715">
    <property type="entry name" value="Plug"/>
    <property type="match status" value="1"/>
</dbReference>
<dbReference type="PANTHER" id="PTHR30069">
    <property type="entry name" value="TONB-DEPENDENT OUTER MEMBRANE RECEPTOR"/>
    <property type="match status" value="1"/>
</dbReference>
<evidence type="ECO:0000256" key="8">
    <source>
        <dbReference type="PROSITE-ProRule" id="PRU01360"/>
    </source>
</evidence>
<keyword evidence="2 8" id="KW-0813">Transport</keyword>
<dbReference type="GO" id="GO:0044718">
    <property type="term" value="P:siderophore transmembrane transport"/>
    <property type="evidence" value="ECO:0007669"/>
    <property type="project" value="TreeGrafter"/>
</dbReference>
<dbReference type="InterPro" id="IPR012910">
    <property type="entry name" value="Plug_dom"/>
</dbReference>
<evidence type="ECO:0000256" key="7">
    <source>
        <dbReference type="ARBA" id="ARBA00023237"/>
    </source>
</evidence>
<sequence>MQLLLMGMGRDERQMQLEGRILTREGQPVPAVSIRFKHLSTGTTTDEEGLFRLACHPGNYTLVFSHTGFQPLETGLTVAWNESGKQSYEVVLEERTVYLKEVLVTGRALSASPSLASLKRHHRLIPGGSSLALMEPAVQRLETLKDALKYEPGVIIQEFFGANDQPRLSIRGSGIQSNPQRRGIYLLQDGIPVNFADGSFIIGVMDPSLAASVEVFKGANAAGYGAATLGGALNFNTRTGRQQQGLSVKSEGGSFGYGSVTALLGDQWDNKDAHLALSASRQDGFRQHNSNNKAGLAANFGYRVSEKVDTRTYLNFSHIDFDVPGPLTLTMIEEDPAQLNKGVVLPYSMGPDIARDKPGREATVLRVSHRMAVQLAAETDLTLAVYYQHVQDRFVFPIVLSTQRSAGHDLGATISLVHTLGKHRLSAGLIGSYGSISRRGHINKDGLDSYMFSKDRLKAANLTVFAEDDWTVNHRWRLIAGLQAVTNTRNSRDVFPDPDLRPWYSHTSGKYRYFHSDRISLDQQYHAVNPRLGAIFQAGRKKELQFFGNISASYEPPTFDELVGTAVTDNINTSPKQLFAVRLDKQTALTTELGSRYEGSRFGWNISLYHSWLRNELLEVKDFVLGVKETRNYPRTIHRGIELGLMAIPIRRIFSASGKDQLMIRGMYTYSDFYFSSGEYTGNKLAGVPPHYISASLEYRNKGQFFVAASLESQPQPAFVDHQNTLVQPAFTIYGCRIGYEGVRHFSFYVEGKNIGNRHYAASYIINDQIHPPPMPFPAFTVNNIAFFMPGPTRAIYVGVSYQLDKRQSNKNSNKQ</sequence>
<comment type="subcellular location">
    <subcellularLocation>
        <location evidence="1 8">Cell outer membrane</location>
        <topology evidence="1 8">Multi-pass membrane protein</topology>
    </subcellularLocation>
</comment>
<evidence type="ECO:0000259" key="10">
    <source>
        <dbReference type="Pfam" id="PF00593"/>
    </source>
</evidence>
<keyword evidence="12" id="KW-0675">Receptor</keyword>
<dbReference type="SUPFAM" id="SSF49464">
    <property type="entry name" value="Carboxypeptidase regulatory domain-like"/>
    <property type="match status" value="1"/>
</dbReference>
<dbReference type="Pfam" id="PF00593">
    <property type="entry name" value="TonB_dep_Rec_b-barrel"/>
    <property type="match status" value="1"/>
</dbReference>
<evidence type="ECO:0000313" key="13">
    <source>
        <dbReference type="Proteomes" id="UP001220610"/>
    </source>
</evidence>
<comment type="similarity">
    <text evidence="8 9">Belongs to the TonB-dependent receptor family.</text>
</comment>
<evidence type="ECO:0000256" key="9">
    <source>
        <dbReference type="RuleBase" id="RU003357"/>
    </source>
</evidence>
<keyword evidence="5 9" id="KW-0798">TonB box</keyword>
<dbReference type="AlphaFoldDB" id="A0AAJ5WW88"/>
<evidence type="ECO:0000256" key="5">
    <source>
        <dbReference type="ARBA" id="ARBA00023077"/>
    </source>
</evidence>
<feature type="domain" description="TonB-dependent receptor-like beta-barrel" evidence="10">
    <location>
        <begin position="325"/>
        <end position="755"/>
    </location>
</feature>
<evidence type="ECO:0000256" key="2">
    <source>
        <dbReference type="ARBA" id="ARBA00022448"/>
    </source>
</evidence>
<evidence type="ECO:0000256" key="4">
    <source>
        <dbReference type="ARBA" id="ARBA00022692"/>
    </source>
</evidence>
<evidence type="ECO:0000259" key="11">
    <source>
        <dbReference type="Pfam" id="PF07715"/>
    </source>
</evidence>